<feature type="domain" description="Gfo/Idh/MocA-like oxidoreductase N-terminal" evidence="2">
    <location>
        <begin position="142"/>
        <end position="204"/>
    </location>
</feature>
<organism evidence="3 4">
    <name type="scientific">Candidatus Scalindua rubra</name>
    <dbReference type="NCBI Taxonomy" id="1872076"/>
    <lineage>
        <taxon>Bacteria</taxon>
        <taxon>Pseudomonadati</taxon>
        <taxon>Planctomycetota</taxon>
        <taxon>Candidatus Brocadiia</taxon>
        <taxon>Candidatus Brocadiales</taxon>
        <taxon>Candidatus Scalinduaceae</taxon>
        <taxon>Candidatus Scalindua</taxon>
    </lineage>
</organism>
<name>A0A1E3X3I8_9BACT</name>
<keyword evidence="1" id="KW-0812">Transmembrane</keyword>
<dbReference type="GO" id="GO:0000166">
    <property type="term" value="F:nucleotide binding"/>
    <property type="evidence" value="ECO:0007669"/>
    <property type="project" value="InterPro"/>
</dbReference>
<feature type="transmembrane region" description="Helical" evidence="1">
    <location>
        <begin position="6"/>
        <end position="24"/>
    </location>
</feature>
<dbReference type="SUPFAM" id="SSF51735">
    <property type="entry name" value="NAD(P)-binding Rossmann-fold domains"/>
    <property type="match status" value="1"/>
</dbReference>
<gene>
    <name evidence="3" type="ORF">SCARUB_04700</name>
</gene>
<dbReference type="InterPro" id="IPR000683">
    <property type="entry name" value="Gfo/Idh/MocA-like_OxRdtase_N"/>
</dbReference>
<comment type="caution">
    <text evidence="3">The sequence shown here is derived from an EMBL/GenBank/DDBJ whole genome shotgun (WGS) entry which is preliminary data.</text>
</comment>
<proteinExistence type="predicted"/>
<accession>A0A1E3X3I8</accession>
<evidence type="ECO:0000259" key="2">
    <source>
        <dbReference type="Pfam" id="PF01408"/>
    </source>
</evidence>
<protein>
    <recommendedName>
        <fullName evidence="2">Gfo/Idh/MocA-like oxidoreductase N-terminal domain-containing protein</fullName>
    </recommendedName>
</protein>
<evidence type="ECO:0000256" key="1">
    <source>
        <dbReference type="SAM" id="Phobius"/>
    </source>
</evidence>
<dbReference type="Proteomes" id="UP000094056">
    <property type="component" value="Unassembled WGS sequence"/>
</dbReference>
<dbReference type="InterPro" id="IPR036291">
    <property type="entry name" value="NAD(P)-bd_dom_sf"/>
</dbReference>
<dbReference type="Gene3D" id="3.40.50.720">
    <property type="entry name" value="NAD(P)-binding Rossmann-like Domain"/>
    <property type="match status" value="1"/>
</dbReference>
<evidence type="ECO:0000313" key="4">
    <source>
        <dbReference type="Proteomes" id="UP000094056"/>
    </source>
</evidence>
<feature type="transmembrane region" description="Helical" evidence="1">
    <location>
        <begin position="77"/>
        <end position="96"/>
    </location>
</feature>
<sequence>MALTFLILLLSAGIMIIIIPFARVMSLRMGMMSDTVNEFRTQENIPLLGGFPLLFTLVTMAIVSVKLSGDLELSESGILLIILLGGFLAFLVGLLYDLKVISPWIALLGQVIIAVILTFSEINFIHENQIFEELNALKLTYPGIQYFSELKTALSHGFDGFTVDTPAETHFEIAKQIIESGTHLLVEKPLSLNREEAVILQELSLKKCELNGWTCSIISSCNSEDKRGFDVRETGKTSISL</sequence>
<keyword evidence="1" id="KW-1133">Transmembrane helix</keyword>
<evidence type="ECO:0000313" key="3">
    <source>
        <dbReference type="EMBL" id="ODS30191.1"/>
    </source>
</evidence>
<dbReference type="AlphaFoldDB" id="A0A1E3X3I8"/>
<keyword evidence="1" id="KW-0472">Membrane</keyword>
<feature type="transmembrane region" description="Helical" evidence="1">
    <location>
        <begin position="45"/>
        <end position="65"/>
    </location>
</feature>
<feature type="transmembrane region" description="Helical" evidence="1">
    <location>
        <begin position="103"/>
        <end position="125"/>
    </location>
</feature>
<reference evidence="3 4" key="1">
    <citation type="submission" date="2016-07" db="EMBL/GenBank/DDBJ databases">
        <title>Draft genome of Scalindua rubra, obtained from a brine-seawater interface in the Red Sea, sheds light on salt adaptation in anammox bacteria.</title>
        <authorList>
            <person name="Speth D.R."/>
            <person name="Lagkouvardos I."/>
            <person name="Wang Y."/>
            <person name="Qian P.-Y."/>
            <person name="Dutilh B.E."/>
            <person name="Jetten M.S."/>
        </authorList>
    </citation>
    <scope>NUCLEOTIDE SEQUENCE [LARGE SCALE GENOMIC DNA]</scope>
    <source>
        <strain evidence="3">BSI-1</strain>
    </source>
</reference>
<dbReference type="Pfam" id="PF01408">
    <property type="entry name" value="GFO_IDH_MocA"/>
    <property type="match status" value="1"/>
</dbReference>
<dbReference type="EMBL" id="MAYW01000266">
    <property type="protein sequence ID" value="ODS30191.1"/>
    <property type="molecule type" value="Genomic_DNA"/>
</dbReference>